<feature type="transmembrane region" description="Helical" evidence="1">
    <location>
        <begin position="137"/>
        <end position="157"/>
    </location>
</feature>
<keyword evidence="1" id="KW-0472">Membrane</keyword>
<dbReference type="AlphaFoldDB" id="A0A1G4E3Q5"/>
<keyword evidence="1" id="KW-0812">Transmembrane</keyword>
<gene>
    <name evidence="2" type="ORF">PVC01_000031700</name>
</gene>
<proteinExistence type="predicted"/>
<evidence type="ECO:0000313" key="3">
    <source>
        <dbReference type="Proteomes" id="UP000305196"/>
    </source>
</evidence>
<reference evidence="2 3" key="1">
    <citation type="submission" date="2016-07" db="EMBL/GenBank/DDBJ databases">
        <authorList>
            <consortium name="Pathogen Informatics"/>
        </authorList>
    </citation>
    <scope>NUCLEOTIDE SEQUENCE [LARGE SCALE GENOMIC DNA]</scope>
</reference>
<evidence type="ECO:0000256" key="1">
    <source>
        <dbReference type="SAM" id="Phobius"/>
    </source>
</evidence>
<dbReference type="VEuPathDB" id="PlasmoDB:PVPAM_060041200"/>
<feature type="non-terminal residue" evidence="2">
    <location>
        <position position="1"/>
    </location>
</feature>
<dbReference type="Proteomes" id="UP000305196">
    <property type="component" value="Unassembled WGS sequence"/>
</dbReference>
<dbReference type="Pfam" id="PF12420">
    <property type="entry name" value="DUF3671"/>
    <property type="match status" value="1"/>
</dbReference>
<sequence>ILFYFIQGKFSKSLENIQEQNKSWNIKFNRLLSYSEQQRELERKRFREKLPDSRTYKGKRNVPDNTSAYSHVKNIGSNHFDIYLKNYKSRYMRKKGLSKLDCYYENKLFKKLSHFDDITENMKYDRKRLKKFLFKKYGITIILFFLIPAIGLIYPIVFGVSNDCPGIVGICSTSGHNVEKYHEENDGCPYRWLYTNKDLIENIGYINGIFTIILSIIILLVYIYILLKIKIYEKITAGKHKISVK</sequence>
<protein>
    <submittedName>
        <fullName evidence="2">Uncharacterized protein</fullName>
    </submittedName>
</protein>
<name>A0A1G4E3Q5_PLAVI</name>
<dbReference type="InterPro" id="IPR022139">
    <property type="entry name" value="Fam-L/Fam-M-like_plasmodium"/>
</dbReference>
<organism evidence="2 3">
    <name type="scientific">Plasmodium vivax</name>
    <name type="common">malaria parasite P. vivax</name>
    <dbReference type="NCBI Taxonomy" id="5855"/>
    <lineage>
        <taxon>Eukaryota</taxon>
        <taxon>Sar</taxon>
        <taxon>Alveolata</taxon>
        <taxon>Apicomplexa</taxon>
        <taxon>Aconoidasida</taxon>
        <taxon>Haemosporida</taxon>
        <taxon>Plasmodiidae</taxon>
        <taxon>Plasmodium</taxon>
        <taxon>Plasmodium (Plasmodium)</taxon>
    </lineage>
</organism>
<dbReference type="VEuPathDB" id="PlasmoDB:PVP01_0005700"/>
<dbReference type="EMBL" id="FLYI01000066">
    <property type="protein sequence ID" value="SCA81765.1"/>
    <property type="molecule type" value="Genomic_DNA"/>
</dbReference>
<feature type="transmembrane region" description="Helical" evidence="1">
    <location>
        <begin position="203"/>
        <end position="227"/>
    </location>
</feature>
<evidence type="ECO:0000313" key="2">
    <source>
        <dbReference type="EMBL" id="SCA81765.1"/>
    </source>
</evidence>
<keyword evidence="1" id="KW-1133">Transmembrane helix</keyword>
<accession>A0A1G4E3Q5</accession>